<evidence type="ECO:0000313" key="6">
    <source>
        <dbReference type="EnsemblPlants" id="Pp3c26_5250V3.1"/>
    </source>
</evidence>
<protein>
    <submittedName>
        <fullName evidence="5 6">Uncharacterized protein</fullName>
    </submittedName>
</protein>
<dbReference type="EMBL" id="ABEU02000026">
    <property type="protein sequence ID" value="PNR26775.1"/>
    <property type="molecule type" value="Genomic_DNA"/>
</dbReference>
<sequence>MPQCSELNCKLKTKVNERPVPVDEILAADEVFCTGTAVVVNPVGSITHGTSRTLHAKRVSQPLDYHPTAHAHGRRDSNPKLGRGQPCTGGEEASAVGKACPHVVLEAALVLGLSCKMTWPFRIRII</sequence>
<dbReference type="STRING" id="3218.A0A2K1IBW9"/>
<comment type="similarity">
    <text evidence="2">Belongs to the class-IV pyridoxal-phosphate-dependent aminotransferase family.</text>
</comment>
<dbReference type="InParanoid" id="A0A2K1IBW9"/>
<dbReference type="GO" id="GO:0004084">
    <property type="term" value="F:branched-chain-amino-acid transaminase activity"/>
    <property type="evidence" value="ECO:0007669"/>
    <property type="project" value="InterPro"/>
</dbReference>
<keyword evidence="3" id="KW-0663">Pyridoxal phosphate</keyword>
<dbReference type="PaxDb" id="3218-PP1S159_128V6.1"/>
<evidence type="ECO:0000256" key="1">
    <source>
        <dbReference type="ARBA" id="ARBA00001933"/>
    </source>
</evidence>
<name>A0A2K1IBW9_PHYPA</name>
<dbReference type="PANTHER" id="PTHR42825">
    <property type="entry name" value="AMINO ACID AMINOTRANSFERASE"/>
    <property type="match status" value="1"/>
</dbReference>
<proteinExistence type="inferred from homology"/>
<keyword evidence="7" id="KW-1185">Reference proteome</keyword>
<dbReference type="InterPro" id="IPR043132">
    <property type="entry name" value="BCAT-like_C"/>
</dbReference>
<evidence type="ECO:0000313" key="5">
    <source>
        <dbReference type="EMBL" id="PNR26775.1"/>
    </source>
</evidence>
<dbReference type="InterPro" id="IPR005786">
    <property type="entry name" value="B_amino_transII"/>
</dbReference>
<dbReference type="PANTHER" id="PTHR42825:SF2">
    <property type="entry name" value="BRANCHED-CHAIN-AMINO-ACID AMINOTRANSFERASE 3, CHLOROPLASTIC-RELATED"/>
    <property type="match status" value="1"/>
</dbReference>
<dbReference type="GO" id="GO:0009081">
    <property type="term" value="P:branched-chain amino acid metabolic process"/>
    <property type="evidence" value="ECO:0007669"/>
    <property type="project" value="InterPro"/>
</dbReference>
<gene>
    <name evidence="5" type="ORF">PHYPA_030256</name>
</gene>
<dbReference type="Gramene" id="Pp3c26_5250V3.1">
    <property type="protein sequence ID" value="Pp3c26_5250V3.1"/>
    <property type="gene ID" value="Pp3c26_5250"/>
</dbReference>
<accession>A0A2K1IBW9</accession>
<dbReference type="EnsemblPlants" id="Pp3c26_5250V3.1">
    <property type="protein sequence ID" value="Pp3c26_5250V3.1"/>
    <property type="gene ID" value="Pp3c26_5250"/>
</dbReference>
<evidence type="ECO:0000256" key="4">
    <source>
        <dbReference type="SAM" id="MobiDB-lite"/>
    </source>
</evidence>
<organism evidence="5">
    <name type="scientific">Physcomitrium patens</name>
    <name type="common">Spreading-leaved earth moss</name>
    <name type="synonym">Physcomitrella patens</name>
    <dbReference type="NCBI Taxonomy" id="3218"/>
    <lineage>
        <taxon>Eukaryota</taxon>
        <taxon>Viridiplantae</taxon>
        <taxon>Streptophyta</taxon>
        <taxon>Embryophyta</taxon>
        <taxon>Bryophyta</taxon>
        <taxon>Bryophytina</taxon>
        <taxon>Bryopsida</taxon>
        <taxon>Funariidae</taxon>
        <taxon>Funariales</taxon>
        <taxon>Funariaceae</taxon>
        <taxon>Physcomitrium</taxon>
    </lineage>
</organism>
<dbReference type="SUPFAM" id="SSF56752">
    <property type="entry name" value="D-aminoacid aminotransferase-like PLP-dependent enzymes"/>
    <property type="match status" value="1"/>
</dbReference>
<evidence type="ECO:0000256" key="3">
    <source>
        <dbReference type="ARBA" id="ARBA00022898"/>
    </source>
</evidence>
<dbReference type="InterPro" id="IPR036038">
    <property type="entry name" value="Aminotransferase-like"/>
</dbReference>
<dbReference type="Gene3D" id="3.20.10.10">
    <property type="entry name" value="D-amino Acid Aminotransferase, subunit A, domain 2"/>
    <property type="match status" value="1"/>
</dbReference>
<reference evidence="6" key="3">
    <citation type="submission" date="2020-12" db="UniProtKB">
        <authorList>
            <consortium name="EnsemblPlants"/>
        </authorList>
    </citation>
    <scope>IDENTIFICATION</scope>
</reference>
<feature type="region of interest" description="Disordered" evidence="4">
    <location>
        <begin position="66"/>
        <end position="89"/>
    </location>
</feature>
<reference evidence="5 7" key="2">
    <citation type="journal article" date="2018" name="Plant J.">
        <title>The Physcomitrella patens chromosome-scale assembly reveals moss genome structure and evolution.</title>
        <authorList>
            <person name="Lang D."/>
            <person name="Ullrich K.K."/>
            <person name="Murat F."/>
            <person name="Fuchs J."/>
            <person name="Jenkins J."/>
            <person name="Haas F.B."/>
            <person name="Piednoel M."/>
            <person name="Gundlach H."/>
            <person name="Van Bel M."/>
            <person name="Meyberg R."/>
            <person name="Vives C."/>
            <person name="Morata J."/>
            <person name="Symeonidi A."/>
            <person name="Hiss M."/>
            <person name="Muchero W."/>
            <person name="Kamisugi Y."/>
            <person name="Saleh O."/>
            <person name="Blanc G."/>
            <person name="Decker E.L."/>
            <person name="van Gessel N."/>
            <person name="Grimwood J."/>
            <person name="Hayes R.D."/>
            <person name="Graham S.W."/>
            <person name="Gunter L.E."/>
            <person name="McDaniel S.F."/>
            <person name="Hoernstein S.N.W."/>
            <person name="Larsson A."/>
            <person name="Li F.W."/>
            <person name="Perroud P.F."/>
            <person name="Phillips J."/>
            <person name="Ranjan P."/>
            <person name="Rokshar D.S."/>
            <person name="Rothfels C.J."/>
            <person name="Schneider L."/>
            <person name="Shu S."/>
            <person name="Stevenson D.W."/>
            <person name="Thummler F."/>
            <person name="Tillich M."/>
            <person name="Villarreal Aguilar J.C."/>
            <person name="Widiez T."/>
            <person name="Wong G.K."/>
            <person name="Wymore A."/>
            <person name="Zhang Y."/>
            <person name="Zimmer A.D."/>
            <person name="Quatrano R.S."/>
            <person name="Mayer K.F.X."/>
            <person name="Goodstein D."/>
            <person name="Casacuberta J.M."/>
            <person name="Vandepoele K."/>
            <person name="Reski R."/>
            <person name="Cuming A.C."/>
            <person name="Tuskan G.A."/>
            <person name="Maumus F."/>
            <person name="Salse J."/>
            <person name="Schmutz J."/>
            <person name="Rensing S.A."/>
        </authorList>
    </citation>
    <scope>NUCLEOTIDE SEQUENCE [LARGE SCALE GENOMIC DNA]</scope>
    <source>
        <strain evidence="6 7">cv. Gransden 2004</strain>
    </source>
</reference>
<comment type="cofactor">
    <cofactor evidence="1">
        <name>pyridoxal 5'-phosphate</name>
        <dbReference type="ChEBI" id="CHEBI:597326"/>
    </cofactor>
</comment>
<reference evidence="5 7" key="1">
    <citation type="journal article" date="2008" name="Science">
        <title>The Physcomitrella genome reveals evolutionary insights into the conquest of land by plants.</title>
        <authorList>
            <person name="Rensing S."/>
            <person name="Lang D."/>
            <person name="Zimmer A."/>
            <person name="Terry A."/>
            <person name="Salamov A."/>
            <person name="Shapiro H."/>
            <person name="Nishiyama T."/>
            <person name="Perroud P.-F."/>
            <person name="Lindquist E."/>
            <person name="Kamisugi Y."/>
            <person name="Tanahashi T."/>
            <person name="Sakakibara K."/>
            <person name="Fujita T."/>
            <person name="Oishi K."/>
            <person name="Shin-I T."/>
            <person name="Kuroki Y."/>
            <person name="Toyoda A."/>
            <person name="Suzuki Y."/>
            <person name="Hashimoto A."/>
            <person name="Yamaguchi K."/>
            <person name="Sugano A."/>
            <person name="Kohara Y."/>
            <person name="Fujiyama A."/>
            <person name="Anterola A."/>
            <person name="Aoki S."/>
            <person name="Ashton N."/>
            <person name="Barbazuk W.B."/>
            <person name="Barker E."/>
            <person name="Bennetzen J."/>
            <person name="Bezanilla M."/>
            <person name="Blankenship R."/>
            <person name="Cho S.H."/>
            <person name="Dutcher S."/>
            <person name="Estelle M."/>
            <person name="Fawcett J.A."/>
            <person name="Gundlach H."/>
            <person name="Hanada K."/>
            <person name="Heyl A."/>
            <person name="Hicks K.A."/>
            <person name="Hugh J."/>
            <person name="Lohr M."/>
            <person name="Mayer K."/>
            <person name="Melkozernov A."/>
            <person name="Murata T."/>
            <person name="Nelson D."/>
            <person name="Pils B."/>
            <person name="Prigge M."/>
            <person name="Reiss B."/>
            <person name="Renner T."/>
            <person name="Rombauts S."/>
            <person name="Rushton P."/>
            <person name="Sanderfoot A."/>
            <person name="Schween G."/>
            <person name="Shiu S.-H."/>
            <person name="Stueber K."/>
            <person name="Theodoulou F.L."/>
            <person name="Tu H."/>
            <person name="Van de Peer Y."/>
            <person name="Verrier P.J."/>
            <person name="Waters E."/>
            <person name="Wood A."/>
            <person name="Yang L."/>
            <person name="Cove D."/>
            <person name="Cuming A."/>
            <person name="Hasebe M."/>
            <person name="Lucas S."/>
            <person name="Mishler D.B."/>
            <person name="Reski R."/>
            <person name="Grigoriev I."/>
            <person name="Quatrano R.S."/>
            <person name="Boore J.L."/>
        </authorList>
    </citation>
    <scope>NUCLEOTIDE SEQUENCE [LARGE SCALE GENOMIC DNA]</scope>
    <source>
        <strain evidence="6 7">cv. Gransden 2004</strain>
    </source>
</reference>
<dbReference type="Proteomes" id="UP000006727">
    <property type="component" value="Chromosome 26"/>
</dbReference>
<evidence type="ECO:0000313" key="7">
    <source>
        <dbReference type="Proteomes" id="UP000006727"/>
    </source>
</evidence>
<evidence type="ECO:0000256" key="2">
    <source>
        <dbReference type="ARBA" id="ARBA00009320"/>
    </source>
</evidence>
<dbReference type="AlphaFoldDB" id="A0A2K1IBW9"/>